<organism evidence="3 4">
    <name type="scientific">Fusobacterium varium ATCC 27725</name>
    <dbReference type="NCBI Taxonomy" id="469618"/>
    <lineage>
        <taxon>Bacteria</taxon>
        <taxon>Fusobacteriati</taxon>
        <taxon>Fusobacteriota</taxon>
        <taxon>Fusobacteriia</taxon>
        <taxon>Fusobacteriales</taxon>
        <taxon>Fusobacteriaceae</taxon>
        <taxon>Fusobacterium</taxon>
    </lineage>
</organism>
<dbReference type="Gene3D" id="3.40.50.720">
    <property type="entry name" value="NAD(P)-binding Rossmann-like Domain"/>
    <property type="match status" value="1"/>
</dbReference>
<protein>
    <submittedName>
        <fullName evidence="3">KR domain-containing protein</fullName>
    </submittedName>
</protein>
<evidence type="ECO:0000256" key="1">
    <source>
        <dbReference type="ARBA" id="ARBA00006484"/>
    </source>
</evidence>
<dbReference type="EMBL" id="CP028103">
    <property type="protein sequence ID" value="AVQ31223.1"/>
    <property type="molecule type" value="Genomic_DNA"/>
</dbReference>
<dbReference type="Pfam" id="PF00106">
    <property type="entry name" value="adh_short"/>
    <property type="match status" value="1"/>
</dbReference>
<proteinExistence type="inferred from homology"/>
<dbReference type="SUPFAM" id="SSF51735">
    <property type="entry name" value="NAD(P)-binding Rossmann-fold domains"/>
    <property type="match status" value="1"/>
</dbReference>
<dbReference type="PRINTS" id="PR00081">
    <property type="entry name" value="GDHRDH"/>
</dbReference>
<dbReference type="InterPro" id="IPR050259">
    <property type="entry name" value="SDR"/>
</dbReference>
<evidence type="ECO:0000256" key="2">
    <source>
        <dbReference type="RuleBase" id="RU000363"/>
    </source>
</evidence>
<name>A0ABM6U4N5_FUSVA</name>
<keyword evidence="4" id="KW-1185">Reference proteome</keyword>
<dbReference type="PANTHER" id="PTHR42879">
    <property type="entry name" value="3-OXOACYL-(ACYL-CARRIER-PROTEIN) REDUCTASE"/>
    <property type="match status" value="1"/>
</dbReference>
<dbReference type="PRINTS" id="PR00080">
    <property type="entry name" value="SDRFAMILY"/>
</dbReference>
<dbReference type="InterPro" id="IPR036291">
    <property type="entry name" value="NAD(P)-bd_dom_sf"/>
</dbReference>
<evidence type="ECO:0000313" key="4">
    <source>
        <dbReference type="Proteomes" id="UP000241238"/>
    </source>
</evidence>
<dbReference type="PANTHER" id="PTHR42879:SF2">
    <property type="entry name" value="3-OXOACYL-[ACYL-CARRIER-PROTEIN] REDUCTASE FABG"/>
    <property type="match status" value="1"/>
</dbReference>
<dbReference type="GeneID" id="77468001"/>
<accession>A0ABM6U4N5</accession>
<dbReference type="InterPro" id="IPR002347">
    <property type="entry name" value="SDR_fam"/>
</dbReference>
<dbReference type="CDD" id="cd05233">
    <property type="entry name" value="SDR_c"/>
    <property type="match status" value="1"/>
</dbReference>
<dbReference type="RefSeq" id="WP_005947056.1">
    <property type="nucleotide sequence ID" value="NZ_CP028103.1"/>
</dbReference>
<dbReference type="Proteomes" id="UP000241238">
    <property type="component" value="Chromosome"/>
</dbReference>
<gene>
    <name evidence="3" type="ORF">C4N18_08355</name>
</gene>
<evidence type="ECO:0000313" key="3">
    <source>
        <dbReference type="EMBL" id="AVQ31223.1"/>
    </source>
</evidence>
<comment type="similarity">
    <text evidence="1 2">Belongs to the short-chain dehydrogenases/reductases (SDR) family.</text>
</comment>
<sequence>MKSAVVTGATSGIGLAITNKLVDMGYTVYGIGREFEKVASSNDKFKKIVCDLTKIFDIEKIVKEIKKEAEIELLINCAGVGYFGPHEEINVNKIHNMVALNLEAPLILTQLFLRDLKKIRGTIINISSITAKKSSTYGCAYSATKAGLSHFSKGLFDEVRKSGVKVITIHPDITKTPFYDHLNFCQGDEENSYITPECVAEAVEVVLSQREGTVLTDITLQPQRHLINKKK</sequence>
<reference evidence="4" key="1">
    <citation type="journal article" date="2018" name="MSphere">
        <title>Fusobacterium Genomics Using MinION and Illumina Sequencing Enables Genome Completion and Correction.</title>
        <authorList>
            <person name="Todd S.M."/>
            <person name="Settlage R.E."/>
            <person name="Lahmers K.K."/>
            <person name="Slade D.J."/>
        </authorList>
    </citation>
    <scope>NUCLEOTIDE SEQUENCE [LARGE SCALE GENOMIC DNA]</scope>
    <source>
        <strain evidence="4">ATCC 27725</strain>
    </source>
</reference>